<feature type="transmembrane region" description="Helical" evidence="1">
    <location>
        <begin position="12"/>
        <end position="34"/>
    </location>
</feature>
<sequence length="58" mass="7202">MLILFGILHKYLAVYLCNFTTKFFLLFCVKYAIIYTNRKNKNTKACNYFWEVYYEIYF</sequence>
<dbReference type="EMBL" id="BK032555">
    <property type="protein sequence ID" value="DAF47407.1"/>
    <property type="molecule type" value="Genomic_DNA"/>
</dbReference>
<protein>
    <submittedName>
        <fullName evidence="2">Uncharacterized protein</fullName>
    </submittedName>
</protein>
<organism evidence="2">
    <name type="scientific">Phage sp. ctGns7</name>
    <dbReference type="NCBI Taxonomy" id="2828003"/>
    <lineage>
        <taxon>Viruses</taxon>
    </lineage>
</organism>
<keyword evidence="1" id="KW-0472">Membrane</keyword>
<reference evidence="2" key="1">
    <citation type="journal article" date="2021" name="Proc. Natl. Acad. Sci. U.S.A.">
        <title>A Catalog of Tens of Thousands of Viruses from Human Metagenomes Reveals Hidden Associations with Chronic Diseases.</title>
        <authorList>
            <person name="Tisza M.J."/>
            <person name="Buck C.B."/>
        </authorList>
    </citation>
    <scope>NUCLEOTIDE SEQUENCE</scope>
    <source>
        <strain evidence="2">CtGns7</strain>
    </source>
</reference>
<evidence type="ECO:0000256" key="1">
    <source>
        <dbReference type="SAM" id="Phobius"/>
    </source>
</evidence>
<evidence type="ECO:0000313" key="2">
    <source>
        <dbReference type="EMBL" id="DAF47407.1"/>
    </source>
</evidence>
<keyword evidence="1" id="KW-0812">Transmembrane</keyword>
<name>A0A8S5S9P7_9VIRU</name>
<accession>A0A8S5S9P7</accession>
<proteinExistence type="predicted"/>
<keyword evidence="1" id="KW-1133">Transmembrane helix</keyword>